<dbReference type="EMBL" id="PEZG01000072">
    <property type="protein sequence ID" value="PIS15503.1"/>
    <property type="molecule type" value="Genomic_DNA"/>
</dbReference>
<comment type="caution">
    <text evidence="2">The sequence shown here is derived from an EMBL/GenBank/DDBJ whole genome shotgun (WGS) entry which is preliminary data.</text>
</comment>
<keyword evidence="1" id="KW-1133">Transmembrane helix</keyword>
<accession>A0A2H0WS87</accession>
<keyword evidence="1" id="KW-0812">Transmembrane</keyword>
<dbReference type="AlphaFoldDB" id="A0A2H0WS87"/>
<evidence type="ECO:0000313" key="3">
    <source>
        <dbReference type="Proteomes" id="UP000231198"/>
    </source>
</evidence>
<reference evidence="3" key="1">
    <citation type="submission" date="2017-09" db="EMBL/GenBank/DDBJ databases">
        <title>Depth-based differentiation of microbial function through sediment-hosted aquifers and enrichment of novel symbionts in the deep terrestrial subsurface.</title>
        <authorList>
            <person name="Probst A.J."/>
            <person name="Ladd B."/>
            <person name="Jarett J.K."/>
            <person name="Geller-Mcgrath D.E."/>
            <person name="Sieber C.M.K."/>
            <person name="Emerson J.B."/>
            <person name="Anantharaman K."/>
            <person name="Thomas B.C."/>
            <person name="Malmstrom R."/>
            <person name="Stieglmeier M."/>
            <person name="Klingl A."/>
            <person name="Woyke T."/>
            <person name="Ryan C.M."/>
            <person name="Banfield J.F."/>
        </authorList>
    </citation>
    <scope>NUCLEOTIDE SEQUENCE [LARGE SCALE GENOMIC DNA]</scope>
</reference>
<dbReference type="PANTHER" id="PTHR37938">
    <property type="entry name" value="BLL0215 PROTEIN"/>
    <property type="match status" value="1"/>
</dbReference>
<evidence type="ECO:0000313" key="2">
    <source>
        <dbReference type="EMBL" id="PIS15503.1"/>
    </source>
</evidence>
<dbReference type="PANTHER" id="PTHR37938:SF1">
    <property type="entry name" value="BLL0215 PROTEIN"/>
    <property type="match status" value="1"/>
</dbReference>
<evidence type="ECO:0000256" key="1">
    <source>
        <dbReference type="SAM" id="Phobius"/>
    </source>
</evidence>
<name>A0A2H0WS87_9BACT</name>
<dbReference type="Proteomes" id="UP000231198">
    <property type="component" value="Unassembled WGS sequence"/>
</dbReference>
<proteinExistence type="predicted"/>
<feature type="transmembrane region" description="Helical" evidence="1">
    <location>
        <begin position="43"/>
        <end position="63"/>
    </location>
</feature>
<sequence length="178" mass="20359">MNTYKPSSSFFHSFVTMPKVRFETQGSGEEIILLLRAHPITQIYWLINAFFFSLVLVVFDLFVPSGIPLTVMIFLNLLGFALIFSYIWFNFLTWFFHVGLITTERIIDIDFTGILYKEITEAKLNKVEDITSKSTGYVSSVFNYGDVFIQTAGQEANIEFLKTPAPSQIVKIINDMVP</sequence>
<keyword evidence="1" id="KW-0472">Membrane</keyword>
<feature type="transmembrane region" description="Helical" evidence="1">
    <location>
        <begin position="69"/>
        <end position="89"/>
    </location>
</feature>
<evidence type="ECO:0008006" key="4">
    <source>
        <dbReference type="Google" id="ProtNLM"/>
    </source>
</evidence>
<protein>
    <recommendedName>
        <fullName evidence="4">DUF304 domain-containing protein</fullName>
    </recommendedName>
</protein>
<gene>
    <name evidence="2" type="ORF">COT62_03300</name>
</gene>
<organism evidence="2 3">
    <name type="scientific">Candidatus Roizmanbacteria bacterium CG09_land_8_20_14_0_10_41_9</name>
    <dbReference type="NCBI Taxonomy" id="1974850"/>
    <lineage>
        <taxon>Bacteria</taxon>
        <taxon>Candidatus Roizmaniibacteriota</taxon>
    </lineage>
</organism>